<dbReference type="Proteomes" id="UP001500936">
    <property type="component" value="Unassembled WGS sequence"/>
</dbReference>
<proteinExistence type="predicted"/>
<protein>
    <submittedName>
        <fullName evidence="1">Uncharacterized protein</fullName>
    </submittedName>
</protein>
<name>A0ABP8K9U5_9BACT</name>
<sequence>MELLCVKSIEYVGDQVFGHLPVVHKPDSMAAKRSIVLPEQLFAAASGIMPKSLPDKKLPVWMDPVWMDPVWMDPVWMDPVWGLG</sequence>
<gene>
    <name evidence="1" type="ORF">GCM10023187_18160</name>
</gene>
<organism evidence="1 2">
    <name type="scientific">Nibrella viscosa</name>
    <dbReference type="NCBI Taxonomy" id="1084524"/>
    <lineage>
        <taxon>Bacteria</taxon>
        <taxon>Pseudomonadati</taxon>
        <taxon>Bacteroidota</taxon>
        <taxon>Cytophagia</taxon>
        <taxon>Cytophagales</taxon>
        <taxon>Spirosomataceae</taxon>
        <taxon>Nibrella</taxon>
    </lineage>
</organism>
<dbReference type="EMBL" id="BAABHB010000003">
    <property type="protein sequence ID" value="GAA4402747.1"/>
    <property type="molecule type" value="Genomic_DNA"/>
</dbReference>
<comment type="caution">
    <text evidence="1">The sequence shown here is derived from an EMBL/GenBank/DDBJ whole genome shotgun (WGS) entry which is preliminary data.</text>
</comment>
<evidence type="ECO:0000313" key="2">
    <source>
        <dbReference type="Proteomes" id="UP001500936"/>
    </source>
</evidence>
<keyword evidence="2" id="KW-1185">Reference proteome</keyword>
<evidence type="ECO:0000313" key="1">
    <source>
        <dbReference type="EMBL" id="GAA4402747.1"/>
    </source>
</evidence>
<reference evidence="2" key="1">
    <citation type="journal article" date="2019" name="Int. J. Syst. Evol. Microbiol.">
        <title>The Global Catalogue of Microorganisms (GCM) 10K type strain sequencing project: providing services to taxonomists for standard genome sequencing and annotation.</title>
        <authorList>
            <consortium name="The Broad Institute Genomics Platform"/>
            <consortium name="The Broad Institute Genome Sequencing Center for Infectious Disease"/>
            <person name="Wu L."/>
            <person name="Ma J."/>
        </authorList>
    </citation>
    <scope>NUCLEOTIDE SEQUENCE [LARGE SCALE GENOMIC DNA]</scope>
    <source>
        <strain evidence="2">JCM 17925</strain>
    </source>
</reference>
<accession>A0ABP8K9U5</accession>